<gene>
    <name evidence="1" type="ORF">FSCOSCO3_A032599</name>
</gene>
<dbReference type="Proteomes" id="UP001314229">
    <property type="component" value="Unassembled WGS sequence"/>
</dbReference>
<sequence>MASGRRRKQITISLMTACLFTYRPQSSLNQRTAACWRKSSAPKFNQLHMKANQPSGNRE</sequence>
<dbReference type="AlphaFoldDB" id="A0AAV1PDA8"/>
<comment type="caution">
    <text evidence="1">The sequence shown here is derived from an EMBL/GenBank/DDBJ whole genome shotgun (WGS) entry which is preliminary data.</text>
</comment>
<reference evidence="1 2" key="1">
    <citation type="submission" date="2024-01" db="EMBL/GenBank/DDBJ databases">
        <authorList>
            <person name="Alioto T."/>
            <person name="Alioto T."/>
            <person name="Gomez Garrido J."/>
        </authorList>
    </citation>
    <scope>NUCLEOTIDE SEQUENCE [LARGE SCALE GENOMIC DNA]</scope>
</reference>
<proteinExistence type="predicted"/>
<protein>
    <submittedName>
        <fullName evidence="1">Uncharacterized protein</fullName>
    </submittedName>
</protein>
<evidence type="ECO:0000313" key="2">
    <source>
        <dbReference type="Proteomes" id="UP001314229"/>
    </source>
</evidence>
<evidence type="ECO:0000313" key="1">
    <source>
        <dbReference type="EMBL" id="CAK6969716.1"/>
    </source>
</evidence>
<organism evidence="1 2">
    <name type="scientific">Scomber scombrus</name>
    <name type="common">Atlantic mackerel</name>
    <name type="synonym">Scomber vernalis</name>
    <dbReference type="NCBI Taxonomy" id="13677"/>
    <lineage>
        <taxon>Eukaryota</taxon>
        <taxon>Metazoa</taxon>
        <taxon>Chordata</taxon>
        <taxon>Craniata</taxon>
        <taxon>Vertebrata</taxon>
        <taxon>Euteleostomi</taxon>
        <taxon>Actinopterygii</taxon>
        <taxon>Neopterygii</taxon>
        <taxon>Teleostei</taxon>
        <taxon>Neoteleostei</taxon>
        <taxon>Acanthomorphata</taxon>
        <taxon>Pelagiaria</taxon>
        <taxon>Scombriformes</taxon>
        <taxon>Scombridae</taxon>
        <taxon>Scomber</taxon>
    </lineage>
</organism>
<dbReference type="EMBL" id="CAWUFR010000141">
    <property type="protein sequence ID" value="CAK6969716.1"/>
    <property type="molecule type" value="Genomic_DNA"/>
</dbReference>
<keyword evidence="2" id="KW-1185">Reference proteome</keyword>
<accession>A0AAV1PDA8</accession>
<name>A0AAV1PDA8_SCOSC</name>
<feature type="non-terminal residue" evidence="1">
    <location>
        <position position="59"/>
    </location>
</feature>